<organism evidence="3 4">
    <name type="scientific">Lentithecium fluviatile CBS 122367</name>
    <dbReference type="NCBI Taxonomy" id="1168545"/>
    <lineage>
        <taxon>Eukaryota</taxon>
        <taxon>Fungi</taxon>
        <taxon>Dikarya</taxon>
        <taxon>Ascomycota</taxon>
        <taxon>Pezizomycotina</taxon>
        <taxon>Dothideomycetes</taxon>
        <taxon>Pleosporomycetidae</taxon>
        <taxon>Pleosporales</taxon>
        <taxon>Massarineae</taxon>
        <taxon>Lentitheciaceae</taxon>
        <taxon>Lentithecium</taxon>
    </lineage>
</organism>
<keyword evidence="1" id="KW-0472">Membrane</keyword>
<evidence type="ECO:0000256" key="2">
    <source>
        <dbReference type="SAM" id="SignalP"/>
    </source>
</evidence>
<feature type="signal peptide" evidence="2">
    <location>
        <begin position="1"/>
        <end position="19"/>
    </location>
</feature>
<proteinExistence type="predicted"/>
<gene>
    <name evidence="3" type="ORF">K458DRAFT_343203</name>
</gene>
<feature type="transmembrane region" description="Helical" evidence="1">
    <location>
        <begin position="518"/>
        <end position="539"/>
    </location>
</feature>
<keyword evidence="1" id="KW-0812">Transmembrane</keyword>
<dbReference type="PANTHER" id="PTHR35043:SF7">
    <property type="entry name" value="TRANSCRIPTION FACTOR DOMAIN-CONTAINING PROTEIN"/>
    <property type="match status" value="1"/>
</dbReference>
<feature type="transmembrane region" description="Helical" evidence="1">
    <location>
        <begin position="482"/>
        <end position="506"/>
    </location>
</feature>
<evidence type="ECO:0000313" key="4">
    <source>
        <dbReference type="Proteomes" id="UP000799291"/>
    </source>
</evidence>
<protein>
    <recommendedName>
        <fullName evidence="5">Ferric oxidoreductase domain-containing protein</fullName>
    </recommendedName>
</protein>
<reference evidence="3" key="1">
    <citation type="journal article" date="2020" name="Stud. Mycol.">
        <title>101 Dothideomycetes genomes: a test case for predicting lifestyles and emergence of pathogens.</title>
        <authorList>
            <person name="Haridas S."/>
            <person name="Albert R."/>
            <person name="Binder M."/>
            <person name="Bloem J."/>
            <person name="Labutti K."/>
            <person name="Salamov A."/>
            <person name="Andreopoulos B."/>
            <person name="Baker S."/>
            <person name="Barry K."/>
            <person name="Bills G."/>
            <person name="Bluhm B."/>
            <person name="Cannon C."/>
            <person name="Castanera R."/>
            <person name="Culley D."/>
            <person name="Daum C."/>
            <person name="Ezra D."/>
            <person name="Gonzalez J."/>
            <person name="Henrissat B."/>
            <person name="Kuo A."/>
            <person name="Liang C."/>
            <person name="Lipzen A."/>
            <person name="Lutzoni F."/>
            <person name="Magnuson J."/>
            <person name="Mondo S."/>
            <person name="Nolan M."/>
            <person name="Ohm R."/>
            <person name="Pangilinan J."/>
            <person name="Park H.-J."/>
            <person name="Ramirez L."/>
            <person name="Alfaro M."/>
            <person name="Sun H."/>
            <person name="Tritt A."/>
            <person name="Yoshinaga Y."/>
            <person name="Zwiers L.-H."/>
            <person name="Turgeon B."/>
            <person name="Goodwin S."/>
            <person name="Spatafora J."/>
            <person name="Crous P."/>
            <person name="Grigoriev I."/>
        </authorList>
    </citation>
    <scope>NUCLEOTIDE SEQUENCE</scope>
    <source>
        <strain evidence="3">CBS 122367</strain>
    </source>
</reference>
<name>A0A6G1IUM0_9PLEO</name>
<dbReference type="EMBL" id="MU005590">
    <property type="protein sequence ID" value="KAF2681641.1"/>
    <property type="molecule type" value="Genomic_DNA"/>
</dbReference>
<evidence type="ECO:0008006" key="5">
    <source>
        <dbReference type="Google" id="ProtNLM"/>
    </source>
</evidence>
<dbReference type="Proteomes" id="UP000799291">
    <property type="component" value="Unassembled WGS sequence"/>
</dbReference>
<feature type="transmembrane region" description="Helical" evidence="1">
    <location>
        <begin position="43"/>
        <end position="61"/>
    </location>
</feature>
<keyword evidence="4" id="KW-1185">Reference proteome</keyword>
<accession>A0A6G1IUM0</accession>
<dbReference type="PANTHER" id="PTHR35043">
    <property type="entry name" value="TRANSCRIPTION FACTOR DOMAIN-CONTAINING PROTEIN"/>
    <property type="match status" value="1"/>
</dbReference>
<sequence length="572" mass="63812">MQRRTVTVIYLFCVQPSFALTAGSIKPGDTVGFVHGDNQRDTISLLISCLVTLGLCVYTAVHLNVPAKGERYLQTMGRELKWCIIGLFAPELVLYAAWRQFASAKQLIDEVSRATTAAIGSHGEQKTMHAEKSVQTEETSLRGDDKRIYNWTLAHGFYGTMGGIAIDVDQEDSYHPHIFGGAKRLTLTAKGVALLAHCGHLPDITLDDIKDKNKADSLAKVLVCFQAGWMIIQVICRQALDLPSTLLEVHTVAHVVCALLMYAIWWHKPRQVACPTLLRGEGVLPLAAYMYSASRMSGQRPRGTFGRLLNPRPELKQLVYLEGQGANRKDARRVDTASSECEAIEALTCGRFVALPLSPTSSHKQELELTHAGDHSFTMRMRLATEAVAKYPAILSRFQKSEANTAGTFDHGQRRTHLLPYATELVQPYSLNWPNAGLLRRTESLIMGMTLWGASMAYGAIHVSAWRYFFPTPAEQLLWHLSSIWVTFCAAFWLMVHLLAYFFPIIDRIWVAYNERRLGLLWTGVITLLCVLCGVSFVGSRAFLVVEAFASIRVVPRGVYDTPSWSQVFPHL</sequence>
<dbReference type="OrthoDB" id="3061561at2759"/>
<evidence type="ECO:0000313" key="3">
    <source>
        <dbReference type="EMBL" id="KAF2681641.1"/>
    </source>
</evidence>
<keyword evidence="2" id="KW-0732">Signal</keyword>
<feature type="transmembrane region" description="Helical" evidence="1">
    <location>
        <begin position="449"/>
        <end position="470"/>
    </location>
</feature>
<dbReference type="AlphaFoldDB" id="A0A6G1IUM0"/>
<feature type="chain" id="PRO_5026203741" description="Ferric oxidoreductase domain-containing protein" evidence="2">
    <location>
        <begin position="20"/>
        <end position="572"/>
    </location>
</feature>
<evidence type="ECO:0000256" key="1">
    <source>
        <dbReference type="SAM" id="Phobius"/>
    </source>
</evidence>
<keyword evidence="1" id="KW-1133">Transmembrane helix</keyword>